<feature type="domain" description="HTH gntR-type" evidence="4">
    <location>
        <begin position="7"/>
        <end position="75"/>
    </location>
</feature>
<evidence type="ECO:0000313" key="6">
    <source>
        <dbReference type="Proteomes" id="UP000435036"/>
    </source>
</evidence>
<dbReference type="CDD" id="cd07377">
    <property type="entry name" value="WHTH_GntR"/>
    <property type="match status" value="1"/>
</dbReference>
<name>A0A6N8L220_9SPHI</name>
<dbReference type="InterPro" id="IPR000524">
    <property type="entry name" value="Tscrpt_reg_HTH_GntR"/>
</dbReference>
<reference evidence="5 6" key="1">
    <citation type="submission" date="2019-12" db="EMBL/GenBank/DDBJ databases">
        <authorList>
            <person name="Dong K."/>
        </authorList>
    </citation>
    <scope>NUCLEOTIDE SEQUENCE [LARGE SCALE GENOMIC DNA]</scope>
    <source>
        <strain evidence="5 6">JCM 31225</strain>
    </source>
</reference>
<dbReference type="InterPro" id="IPR036390">
    <property type="entry name" value="WH_DNA-bd_sf"/>
</dbReference>
<dbReference type="PANTHER" id="PTHR38445:SF10">
    <property type="entry name" value="GNTR-FAMILY TRANSCRIPTIONAL REGULATOR"/>
    <property type="match status" value="1"/>
</dbReference>
<dbReference type="SUPFAM" id="SSF46785">
    <property type="entry name" value="Winged helix' DNA-binding domain"/>
    <property type="match status" value="1"/>
</dbReference>
<dbReference type="OrthoDB" id="362473at2"/>
<proteinExistence type="predicted"/>
<sequence length="117" mass="13707">MQFTNDKPIYQQIVDLVVKKILTEEWRAEDKILSVRDLGAALEVNPNTVMRAYDKLQQDEVIFNKRGLGFFVSPDAISKIRKERKAQFLHEEAPQFFQTAKLLHISIDELIDLYNRN</sequence>
<keyword evidence="1" id="KW-0805">Transcription regulation</keyword>
<evidence type="ECO:0000313" key="5">
    <source>
        <dbReference type="EMBL" id="MVZ63347.1"/>
    </source>
</evidence>
<comment type="caution">
    <text evidence="5">The sequence shown here is derived from an EMBL/GenBank/DDBJ whole genome shotgun (WGS) entry which is preliminary data.</text>
</comment>
<dbReference type="Pfam" id="PF00392">
    <property type="entry name" value="GntR"/>
    <property type="match status" value="1"/>
</dbReference>
<keyword evidence="2" id="KW-0238">DNA-binding</keyword>
<evidence type="ECO:0000256" key="2">
    <source>
        <dbReference type="ARBA" id="ARBA00023125"/>
    </source>
</evidence>
<dbReference type="EMBL" id="WSQA01000012">
    <property type="protein sequence ID" value="MVZ63347.1"/>
    <property type="molecule type" value="Genomic_DNA"/>
</dbReference>
<dbReference type="Gene3D" id="1.10.287.100">
    <property type="match status" value="1"/>
</dbReference>
<organism evidence="5 6">
    <name type="scientific">Sphingobacterium humi</name>
    <dbReference type="NCBI Taxonomy" id="1796905"/>
    <lineage>
        <taxon>Bacteria</taxon>
        <taxon>Pseudomonadati</taxon>
        <taxon>Bacteroidota</taxon>
        <taxon>Sphingobacteriia</taxon>
        <taxon>Sphingobacteriales</taxon>
        <taxon>Sphingobacteriaceae</taxon>
        <taxon>Sphingobacterium</taxon>
    </lineage>
</organism>
<evidence type="ECO:0000259" key="4">
    <source>
        <dbReference type="PROSITE" id="PS50949"/>
    </source>
</evidence>
<keyword evidence="6" id="KW-1185">Reference proteome</keyword>
<gene>
    <name evidence="5" type="ORF">GQF63_15050</name>
</gene>
<dbReference type="SMART" id="SM00345">
    <property type="entry name" value="HTH_GNTR"/>
    <property type="match status" value="1"/>
</dbReference>
<accession>A0A6N8L220</accession>
<dbReference type="PANTHER" id="PTHR38445">
    <property type="entry name" value="HTH-TYPE TRANSCRIPTIONAL REPRESSOR YTRA"/>
    <property type="match status" value="1"/>
</dbReference>
<evidence type="ECO:0000256" key="1">
    <source>
        <dbReference type="ARBA" id="ARBA00023015"/>
    </source>
</evidence>
<evidence type="ECO:0000256" key="3">
    <source>
        <dbReference type="ARBA" id="ARBA00023163"/>
    </source>
</evidence>
<dbReference type="InterPro" id="IPR036388">
    <property type="entry name" value="WH-like_DNA-bd_sf"/>
</dbReference>
<dbReference type="PROSITE" id="PS50949">
    <property type="entry name" value="HTH_GNTR"/>
    <property type="match status" value="1"/>
</dbReference>
<keyword evidence="3" id="KW-0804">Transcription</keyword>
<dbReference type="Proteomes" id="UP000435036">
    <property type="component" value="Unassembled WGS sequence"/>
</dbReference>
<dbReference type="GO" id="GO:0003700">
    <property type="term" value="F:DNA-binding transcription factor activity"/>
    <property type="evidence" value="ECO:0007669"/>
    <property type="project" value="InterPro"/>
</dbReference>
<dbReference type="RefSeq" id="WP_160370066.1">
    <property type="nucleotide sequence ID" value="NZ_WSQA01000012.1"/>
</dbReference>
<protein>
    <submittedName>
        <fullName evidence="5">GntR family transcriptional regulator</fullName>
    </submittedName>
</protein>
<dbReference type="GO" id="GO:0003677">
    <property type="term" value="F:DNA binding"/>
    <property type="evidence" value="ECO:0007669"/>
    <property type="project" value="UniProtKB-KW"/>
</dbReference>
<dbReference type="Gene3D" id="1.10.10.10">
    <property type="entry name" value="Winged helix-like DNA-binding domain superfamily/Winged helix DNA-binding domain"/>
    <property type="match status" value="1"/>
</dbReference>
<dbReference type="AlphaFoldDB" id="A0A6N8L220"/>